<feature type="transmembrane region" description="Helical" evidence="9">
    <location>
        <begin position="131"/>
        <end position="151"/>
    </location>
</feature>
<evidence type="ECO:0000256" key="1">
    <source>
        <dbReference type="ARBA" id="ARBA00004141"/>
    </source>
</evidence>
<evidence type="ECO:0000256" key="8">
    <source>
        <dbReference type="SAM" id="MobiDB-lite"/>
    </source>
</evidence>
<dbReference type="InterPro" id="IPR017452">
    <property type="entry name" value="GPCR_Rhodpsn_7TM"/>
</dbReference>
<keyword evidence="2 9" id="KW-0812">Transmembrane</keyword>
<dbReference type="GO" id="GO:0008188">
    <property type="term" value="F:neuropeptide receptor activity"/>
    <property type="evidence" value="ECO:0007669"/>
    <property type="project" value="TreeGrafter"/>
</dbReference>
<feature type="domain" description="G-protein coupled receptors family 1 profile" evidence="10">
    <location>
        <begin position="1"/>
        <end position="151"/>
    </location>
</feature>
<keyword evidence="5 9" id="KW-0472">Membrane</keyword>
<evidence type="ECO:0000256" key="2">
    <source>
        <dbReference type="ARBA" id="ARBA00022692"/>
    </source>
</evidence>
<evidence type="ECO:0000313" key="12">
    <source>
        <dbReference type="Proteomes" id="UP000828390"/>
    </source>
</evidence>
<dbReference type="InterPro" id="IPR000276">
    <property type="entry name" value="GPCR_Rhodpsn"/>
</dbReference>
<dbReference type="Pfam" id="PF00001">
    <property type="entry name" value="7tm_1"/>
    <property type="match status" value="1"/>
</dbReference>
<feature type="transmembrane region" description="Helical" evidence="9">
    <location>
        <begin position="89"/>
        <end position="109"/>
    </location>
</feature>
<dbReference type="EMBL" id="JAIWYP010000008">
    <property type="protein sequence ID" value="KAH3781689.1"/>
    <property type="molecule type" value="Genomic_DNA"/>
</dbReference>
<dbReference type="Gene3D" id="1.20.1070.10">
    <property type="entry name" value="Rhodopsin 7-helix transmembrane proteins"/>
    <property type="match status" value="1"/>
</dbReference>
<keyword evidence="4" id="KW-0297">G-protein coupled receptor</keyword>
<evidence type="ECO:0000256" key="7">
    <source>
        <dbReference type="ARBA" id="ARBA00023224"/>
    </source>
</evidence>
<keyword evidence="12" id="KW-1185">Reference proteome</keyword>
<comment type="subcellular location">
    <subcellularLocation>
        <location evidence="1">Membrane</location>
        <topology evidence="1">Multi-pass membrane protein</topology>
    </subcellularLocation>
</comment>
<keyword evidence="6" id="KW-0675">Receptor</keyword>
<keyword evidence="3 9" id="KW-1133">Transmembrane helix</keyword>
<protein>
    <recommendedName>
        <fullName evidence="10">G-protein coupled receptors family 1 profile domain-containing protein</fullName>
    </recommendedName>
</protein>
<dbReference type="PANTHER" id="PTHR24238">
    <property type="entry name" value="G-PROTEIN COUPLED RECEPTOR"/>
    <property type="match status" value="1"/>
</dbReference>
<reference evidence="11" key="2">
    <citation type="submission" date="2020-11" db="EMBL/GenBank/DDBJ databases">
        <authorList>
            <person name="McCartney M.A."/>
            <person name="Auch B."/>
            <person name="Kono T."/>
            <person name="Mallez S."/>
            <person name="Becker A."/>
            <person name="Gohl D.M."/>
            <person name="Silverstein K.A.T."/>
            <person name="Koren S."/>
            <person name="Bechman K.B."/>
            <person name="Herman A."/>
            <person name="Abrahante J.E."/>
            <person name="Garbe J."/>
        </authorList>
    </citation>
    <scope>NUCLEOTIDE SEQUENCE</scope>
    <source>
        <strain evidence="11">Duluth1</strain>
        <tissue evidence="11">Whole animal</tissue>
    </source>
</reference>
<dbReference type="PROSITE" id="PS50262">
    <property type="entry name" value="G_PROTEIN_RECEP_F1_2"/>
    <property type="match status" value="1"/>
</dbReference>
<dbReference type="GO" id="GO:0005886">
    <property type="term" value="C:plasma membrane"/>
    <property type="evidence" value="ECO:0007669"/>
    <property type="project" value="TreeGrafter"/>
</dbReference>
<evidence type="ECO:0000256" key="5">
    <source>
        <dbReference type="ARBA" id="ARBA00023136"/>
    </source>
</evidence>
<evidence type="ECO:0000259" key="10">
    <source>
        <dbReference type="PROSITE" id="PS50262"/>
    </source>
</evidence>
<proteinExistence type="predicted"/>
<dbReference type="SUPFAM" id="SSF81321">
    <property type="entry name" value="Family A G protein-coupled receptor-like"/>
    <property type="match status" value="1"/>
</dbReference>
<dbReference type="AlphaFoldDB" id="A0A9D4EJA6"/>
<sequence>MHFFFTNGINDYTENECGSLSAEYLYFDEFVFVYIDLSVSSIVPFLIMFVCNILLIRVLRNAQRQRPSLMHEMFVQRANRFSVKMTKMLVVGTVYFIIATAPLCIYFIVDSYLLPGYEESDNVSAIARMDLIWTVCYLVALSNCCVNFYMYTAINDRFYKEFIAMLRCKPRLRRASVYTTRMSNSTRRRSETSQGIELSLSEEEP</sequence>
<gene>
    <name evidence="11" type="ORF">DPMN_159591</name>
</gene>
<reference evidence="11" key="1">
    <citation type="journal article" date="2019" name="bioRxiv">
        <title>The Genome of the Zebra Mussel, Dreissena polymorpha: A Resource for Invasive Species Research.</title>
        <authorList>
            <person name="McCartney M.A."/>
            <person name="Auch B."/>
            <person name="Kono T."/>
            <person name="Mallez S."/>
            <person name="Zhang Y."/>
            <person name="Obille A."/>
            <person name="Becker A."/>
            <person name="Abrahante J.E."/>
            <person name="Garbe J."/>
            <person name="Badalamenti J.P."/>
            <person name="Herman A."/>
            <person name="Mangelson H."/>
            <person name="Liachko I."/>
            <person name="Sullivan S."/>
            <person name="Sone E.D."/>
            <person name="Koren S."/>
            <person name="Silverstein K.A.T."/>
            <person name="Beckman K.B."/>
            <person name="Gohl D.M."/>
        </authorList>
    </citation>
    <scope>NUCLEOTIDE SEQUENCE</scope>
    <source>
        <strain evidence="11">Duluth1</strain>
        <tissue evidence="11">Whole animal</tissue>
    </source>
</reference>
<evidence type="ECO:0000256" key="3">
    <source>
        <dbReference type="ARBA" id="ARBA00022989"/>
    </source>
</evidence>
<feature type="region of interest" description="Disordered" evidence="8">
    <location>
        <begin position="183"/>
        <end position="205"/>
    </location>
</feature>
<feature type="transmembrane region" description="Helical" evidence="9">
    <location>
        <begin position="31"/>
        <end position="56"/>
    </location>
</feature>
<dbReference type="Proteomes" id="UP000828390">
    <property type="component" value="Unassembled WGS sequence"/>
</dbReference>
<dbReference type="PANTHER" id="PTHR24238:SF57">
    <property type="entry name" value="G-PROTEIN COUPLED RECEPTOR 83"/>
    <property type="match status" value="1"/>
</dbReference>
<comment type="caution">
    <text evidence="11">The sequence shown here is derived from an EMBL/GenBank/DDBJ whole genome shotgun (WGS) entry which is preliminary data.</text>
</comment>
<name>A0A9D4EJA6_DREPO</name>
<evidence type="ECO:0000256" key="4">
    <source>
        <dbReference type="ARBA" id="ARBA00023040"/>
    </source>
</evidence>
<accession>A0A9D4EJA6</accession>
<evidence type="ECO:0000256" key="9">
    <source>
        <dbReference type="SAM" id="Phobius"/>
    </source>
</evidence>
<organism evidence="11 12">
    <name type="scientific">Dreissena polymorpha</name>
    <name type="common">Zebra mussel</name>
    <name type="synonym">Mytilus polymorpha</name>
    <dbReference type="NCBI Taxonomy" id="45954"/>
    <lineage>
        <taxon>Eukaryota</taxon>
        <taxon>Metazoa</taxon>
        <taxon>Spiralia</taxon>
        <taxon>Lophotrochozoa</taxon>
        <taxon>Mollusca</taxon>
        <taxon>Bivalvia</taxon>
        <taxon>Autobranchia</taxon>
        <taxon>Heteroconchia</taxon>
        <taxon>Euheterodonta</taxon>
        <taxon>Imparidentia</taxon>
        <taxon>Neoheterodontei</taxon>
        <taxon>Myida</taxon>
        <taxon>Dreissenoidea</taxon>
        <taxon>Dreissenidae</taxon>
        <taxon>Dreissena</taxon>
    </lineage>
</organism>
<keyword evidence="7" id="KW-0807">Transducer</keyword>
<evidence type="ECO:0000256" key="6">
    <source>
        <dbReference type="ARBA" id="ARBA00023170"/>
    </source>
</evidence>
<evidence type="ECO:0000313" key="11">
    <source>
        <dbReference type="EMBL" id="KAH3781689.1"/>
    </source>
</evidence>